<gene>
    <name evidence="1" type="ORF">CAMP_LOCUS5333</name>
</gene>
<evidence type="ECO:0000313" key="1">
    <source>
        <dbReference type="EMBL" id="CAI5442696.1"/>
    </source>
</evidence>
<dbReference type="Proteomes" id="UP001152747">
    <property type="component" value="Unassembled WGS sequence"/>
</dbReference>
<keyword evidence="2" id="KW-1185">Reference proteome</keyword>
<proteinExistence type="predicted"/>
<dbReference type="AlphaFoldDB" id="A0A9P1ICS4"/>
<dbReference type="EMBL" id="CANHGI010000002">
    <property type="protein sequence ID" value="CAI5442696.1"/>
    <property type="molecule type" value="Genomic_DNA"/>
</dbReference>
<organism evidence="1 2">
    <name type="scientific">Caenorhabditis angaria</name>
    <dbReference type="NCBI Taxonomy" id="860376"/>
    <lineage>
        <taxon>Eukaryota</taxon>
        <taxon>Metazoa</taxon>
        <taxon>Ecdysozoa</taxon>
        <taxon>Nematoda</taxon>
        <taxon>Chromadorea</taxon>
        <taxon>Rhabditida</taxon>
        <taxon>Rhabditina</taxon>
        <taxon>Rhabditomorpha</taxon>
        <taxon>Rhabditoidea</taxon>
        <taxon>Rhabditidae</taxon>
        <taxon>Peloderinae</taxon>
        <taxon>Caenorhabditis</taxon>
    </lineage>
</organism>
<evidence type="ECO:0000313" key="2">
    <source>
        <dbReference type="Proteomes" id="UP001152747"/>
    </source>
</evidence>
<name>A0A9P1ICS4_9PELO</name>
<accession>A0A9P1ICS4</accession>
<comment type="caution">
    <text evidence="1">The sequence shown here is derived from an EMBL/GenBank/DDBJ whole genome shotgun (WGS) entry which is preliminary data.</text>
</comment>
<protein>
    <submittedName>
        <fullName evidence="1">Uncharacterized protein</fullName>
    </submittedName>
</protein>
<sequence>MSNEKLKEVYSNHVTEILRTIGNSAASFSELLGNQSLDIAILNVEAYLIMLKGLREDVASKSPLTVVKMSPIEVNRNVFSDVHQSPNATIMLQEETVIDETREMDDSMNDRGFLADDSEDGIDSLLTIQNESRLQAQEESTFFDETREMNDSVNDRGFLADVSSNCERRSRQPSFNFDSILSVQESRLPSSFEFEHETPIFSKMIRGEIDQSVIVVENTPKPQKSTDVSTTTPPNLWNVQLRPGSNRRISEEIRQEIQRQFQNAE</sequence>
<reference evidence="1" key="1">
    <citation type="submission" date="2022-11" db="EMBL/GenBank/DDBJ databases">
        <authorList>
            <person name="Kikuchi T."/>
        </authorList>
    </citation>
    <scope>NUCLEOTIDE SEQUENCE</scope>
    <source>
        <strain evidence="1">PS1010</strain>
    </source>
</reference>